<dbReference type="Gene3D" id="1.10.260.40">
    <property type="entry name" value="lambda repressor-like DNA-binding domains"/>
    <property type="match status" value="1"/>
</dbReference>
<name>A0A101JSH2_CHLLI</name>
<dbReference type="SUPFAM" id="SSF47413">
    <property type="entry name" value="lambda repressor-like DNA-binding domains"/>
    <property type="match status" value="1"/>
</dbReference>
<dbReference type="InterPro" id="IPR010982">
    <property type="entry name" value="Lambda_DNA-bd_dom_sf"/>
</dbReference>
<dbReference type="SMART" id="SM00530">
    <property type="entry name" value="HTH_XRE"/>
    <property type="match status" value="1"/>
</dbReference>
<dbReference type="EMBL" id="LMBR01000051">
    <property type="protein sequence ID" value="KUL31641.1"/>
    <property type="molecule type" value="Genomic_DNA"/>
</dbReference>
<proteinExistence type="predicted"/>
<evidence type="ECO:0000259" key="1">
    <source>
        <dbReference type="PROSITE" id="PS50943"/>
    </source>
</evidence>
<organism evidence="2 3">
    <name type="scientific">Chlorobium limicola</name>
    <dbReference type="NCBI Taxonomy" id="1092"/>
    <lineage>
        <taxon>Bacteria</taxon>
        <taxon>Pseudomonadati</taxon>
        <taxon>Chlorobiota</taxon>
        <taxon>Chlorobiia</taxon>
        <taxon>Chlorobiales</taxon>
        <taxon>Chlorobiaceae</taxon>
        <taxon>Chlorobium/Pelodictyon group</taxon>
        <taxon>Chlorobium</taxon>
    </lineage>
</organism>
<keyword evidence="3" id="KW-1185">Reference proteome</keyword>
<dbReference type="Proteomes" id="UP000053937">
    <property type="component" value="Unassembled WGS sequence"/>
</dbReference>
<reference evidence="2 3" key="1">
    <citation type="submission" date="2015-10" db="EMBL/GenBank/DDBJ databases">
        <title>Draft Genome Sequence of Chlorobium limicola strain Frasassi Growing under Artificial Lighting in the Frasassi Cave System.</title>
        <authorList>
            <person name="Mansor M."/>
            <person name="Macalady J."/>
        </authorList>
    </citation>
    <scope>NUCLEOTIDE SEQUENCE [LARGE SCALE GENOMIC DNA]</scope>
    <source>
        <strain evidence="2 3">Frasassi</strain>
    </source>
</reference>
<sequence length="195" mass="21664">MDNLRFTSVGDAAAFLAGDEKVKLQVEEEICCSQLVNNLLQLRMEKGVSQKELASRMGCDPSKISRMEAGNDLQLKMGDVMQYLSVLDVKMHMVFEDTTLPVAEQIRQHVFLIHEKLEHLVKLARQVDGDEVIISKIRMFCGEVLLDFLSRFSDSYKKLSVVSGHGTPVLSGAVKSGVSAEPECVEKKSSEHSCC</sequence>
<dbReference type="InterPro" id="IPR001387">
    <property type="entry name" value="Cro/C1-type_HTH"/>
</dbReference>
<accession>A0A101JSH2</accession>
<dbReference type="OMA" id="RMEAGND"/>
<dbReference type="RefSeq" id="WP_012465953.1">
    <property type="nucleotide sequence ID" value="NZ_LMBR01000051.1"/>
</dbReference>
<dbReference type="CDD" id="cd00093">
    <property type="entry name" value="HTH_XRE"/>
    <property type="match status" value="1"/>
</dbReference>
<dbReference type="OrthoDB" id="3436002at2"/>
<dbReference type="AlphaFoldDB" id="A0A101JSH2"/>
<comment type="caution">
    <text evidence="2">The sequence shown here is derived from an EMBL/GenBank/DDBJ whole genome shotgun (WGS) entry which is preliminary data.</text>
</comment>
<dbReference type="GO" id="GO:0003677">
    <property type="term" value="F:DNA binding"/>
    <property type="evidence" value="ECO:0007669"/>
    <property type="project" value="InterPro"/>
</dbReference>
<feature type="domain" description="HTH cro/C1-type" evidence="1">
    <location>
        <begin position="39"/>
        <end position="94"/>
    </location>
</feature>
<evidence type="ECO:0000313" key="2">
    <source>
        <dbReference type="EMBL" id="KUL31641.1"/>
    </source>
</evidence>
<gene>
    <name evidence="2" type="ORF">ASB62_02565</name>
</gene>
<dbReference type="Pfam" id="PF13560">
    <property type="entry name" value="HTH_31"/>
    <property type="match status" value="1"/>
</dbReference>
<dbReference type="PROSITE" id="PS50943">
    <property type="entry name" value="HTH_CROC1"/>
    <property type="match status" value="1"/>
</dbReference>
<protein>
    <submittedName>
        <fullName evidence="2">XRE family transcriptional regulator</fullName>
    </submittedName>
</protein>
<evidence type="ECO:0000313" key="3">
    <source>
        <dbReference type="Proteomes" id="UP000053937"/>
    </source>
</evidence>